<gene>
    <name evidence="1" type="ORF">L195_g063672</name>
</gene>
<name>A0A2K3KN75_TRIPR</name>
<reference evidence="1 2" key="1">
    <citation type="journal article" date="2014" name="Am. J. Bot.">
        <title>Genome assembly and annotation for red clover (Trifolium pratense; Fabaceae).</title>
        <authorList>
            <person name="Istvanek J."/>
            <person name="Jaros M."/>
            <person name="Krenek A."/>
            <person name="Repkova J."/>
        </authorList>
    </citation>
    <scope>NUCLEOTIDE SEQUENCE [LARGE SCALE GENOMIC DNA]</scope>
    <source>
        <strain evidence="2">cv. Tatra</strain>
        <tissue evidence="1">Young leaves</tissue>
    </source>
</reference>
<dbReference type="EMBL" id="ASHM01215838">
    <property type="protein sequence ID" value="PNX67765.1"/>
    <property type="molecule type" value="Genomic_DNA"/>
</dbReference>
<accession>A0A2K3KN75</accession>
<sequence>MKLSLVPLPPIENQ</sequence>
<reference evidence="1 2" key="2">
    <citation type="journal article" date="2017" name="Front. Plant Sci.">
        <title>Gene Classification and Mining of Molecular Markers Useful in Red Clover (Trifolium pratense) Breeding.</title>
        <authorList>
            <person name="Istvanek J."/>
            <person name="Dluhosova J."/>
            <person name="Dluhos P."/>
            <person name="Patkova L."/>
            <person name="Nedelnik J."/>
            <person name="Repkova J."/>
        </authorList>
    </citation>
    <scope>NUCLEOTIDE SEQUENCE [LARGE SCALE GENOMIC DNA]</scope>
    <source>
        <strain evidence="2">cv. Tatra</strain>
        <tissue evidence="1">Young leaves</tissue>
    </source>
</reference>
<evidence type="ECO:0000313" key="2">
    <source>
        <dbReference type="Proteomes" id="UP000236291"/>
    </source>
</evidence>
<protein>
    <submittedName>
        <fullName evidence="1">Uncharacterized protein</fullName>
    </submittedName>
</protein>
<evidence type="ECO:0000313" key="1">
    <source>
        <dbReference type="EMBL" id="PNX67765.1"/>
    </source>
</evidence>
<feature type="non-terminal residue" evidence="1">
    <location>
        <position position="14"/>
    </location>
</feature>
<organism evidence="1 2">
    <name type="scientific">Trifolium pratense</name>
    <name type="common">Red clover</name>
    <dbReference type="NCBI Taxonomy" id="57577"/>
    <lineage>
        <taxon>Eukaryota</taxon>
        <taxon>Viridiplantae</taxon>
        <taxon>Streptophyta</taxon>
        <taxon>Embryophyta</taxon>
        <taxon>Tracheophyta</taxon>
        <taxon>Spermatophyta</taxon>
        <taxon>Magnoliopsida</taxon>
        <taxon>eudicotyledons</taxon>
        <taxon>Gunneridae</taxon>
        <taxon>Pentapetalae</taxon>
        <taxon>rosids</taxon>
        <taxon>fabids</taxon>
        <taxon>Fabales</taxon>
        <taxon>Fabaceae</taxon>
        <taxon>Papilionoideae</taxon>
        <taxon>50 kb inversion clade</taxon>
        <taxon>NPAAA clade</taxon>
        <taxon>Hologalegina</taxon>
        <taxon>IRL clade</taxon>
        <taxon>Trifolieae</taxon>
        <taxon>Trifolium</taxon>
    </lineage>
</organism>
<dbReference type="Proteomes" id="UP000236291">
    <property type="component" value="Unassembled WGS sequence"/>
</dbReference>
<comment type="caution">
    <text evidence="1">The sequence shown here is derived from an EMBL/GenBank/DDBJ whole genome shotgun (WGS) entry which is preliminary data.</text>
</comment>
<proteinExistence type="predicted"/>